<evidence type="ECO:0000313" key="11">
    <source>
        <dbReference type="EMBL" id="KAJ0228608.1"/>
    </source>
</evidence>
<evidence type="ECO:0000256" key="1">
    <source>
        <dbReference type="ARBA" id="ARBA00008894"/>
    </source>
</evidence>
<dbReference type="Gene3D" id="3.40.50.300">
    <property type="entry name" value="P-loop containing nucleotide triphosphate hydrolases"/>
    <property type="match status" value="1"/>
</dbReference>
<dbReference type="PANTHER" id="PTHR36766:SF70">
    <property type="entry name" value="DISEASE RESISTANCE PROTEIN RGA4"/>
    <property type="match status" value="1"/>
</dbReference>
<dbReference type="Pfam" id="PF00931">
    <property type="entry name" value="NB-ARC"/>
    <property type="match status" value="1"/>
</dbReference>
<dbReference type="InterPro" id="IPR056789">
    <property type="entry name" value="LRR_R13L1-DRL21"/>
</dbReference>
<name>A0A9R1WUH0_LACSA</name>
<dbReference type="SUPFAM" id="SSF52058">
    <property type="entry name" value="L domain-like"/>
    <property type="match status" value="1"/>
</dbReference>
<evidence type="ECO:0008006" key="13">
    <source>
        <dbReference type="Google" id="ProtNLM"/>
    </source>
</evidence>
<keyword evidence="5" id="KW-0611">Plant defense</keyword>
<dbReference type="FunFam" id="1.10.10.10:FF:000322">
    <property type="entry name" value="Probable disease resistance protein At1g63360"/>
    <property type="match status" value="1"/>
</dbReference>
<dbReference type="InterPro" id="IPR036388">
    <property type="entry name" value="WH-like_DNA-bd_sf"/>
</dbReference>
<dbReference type="FunFam" id="3.40.50.300:FF:001091">
    <property type="entry name" value="Probable disease resistance protein At1g61300"/>
    <property type="match status" value="1"/>
</dbReference>
<dbReference type="PRINTS" id="PR00364">
    <property type="entry name" value="DISEASERSIST"/>
</dbReference>
<feature type="domain" description="NB-ARC" evidence="7">
    <location>
        <begin position="217"/>
        <end position="387"/>
    </location>
</feature>
<evidence type="ECO:0000259" key="10">
    <source>
        <dbReference type="Pfam" id="PF25019"/>
    </source>
</evidence>
<dbReference type="InterPro" id="IPR032675">
    <property type="entry name" value="LRR_dom_sf"/>
</dbReference>
<reference evidence="11 12" key="1">
    <citation type="journal article" date="2017" name="Nat. Commun.">
        <title>Genome assembly with in vitro proximity ligation data and whole-genome triplication in lettuce.</title>
        <authorList>
            <person name="Reyes-Chin-Wo S."/>
            <person name="Wang Z."/>
            <person name="Yang X."/>
            <person name="Kozik A."/>
            <person name="Arikit S."/>
            <person name="Song C."/>
            <person name="Xia L."/>
            <person name="Froenicke L."/>
            <person name="Lavelle D.O."/>
            <person name="Truco M.J."/>
            <person name="Xia R."/>
            <person name="Zhu S."/>
            <person name="Xu C."/>
            <person name="Xu H."/>
            <person name="Xu X."/>
            <person name="Cox K."/>
            <person name="Korf I."/>
            <person name="Meyers B.C."/>
            <person name="Michelmore R.W."/>
        </authorList>
    </citation>
    <scope>NUCLEOTIDE SEQUENCE [LARGE SCALE GENOMIC DNA]</scope>
    <source>
        <strain evidence="12">cv. Salinas</strain>
        <tissue evidence="11">Seedlings</tissue>
    </source>
</reference>
<dbReference type="Gene3D" id="1.10.10.10">
    <property type="entry name" value="Winged helix-like DNA-binding domain superfamily/Winged helix DNA-binding domain"/>
    <property type="match status" value="1"/>
</dbReference>
<evidence type="ECO:0000256" key="5">
    <source>
        <dbReference type="ARBA" id="ARBA00022821"/>
    </source>
</evidence>
<evidence type="ECO:0000259" key="7">
    <source>
        <dbReference type="Pfam" id="PF00931"/>
    </source>
</evidence>
<evidence type="ECO:0000313" key="12">
    <source>
        <dbReference type="Proteomes" id="UP000235145"/>
    </source>
</evidence>
<keyword evidence="2" id="KW-0433">Leucine-rich repeat</keyword>
<dbReference type="InterPro" id="IPR058922">
    <property type="entry name" value="WHD_DRP"/>
</dbReference>
<keyword evidence="3" id="KW-0677">Repeat</keyword>
<dbReference type="InterPro" id="IPR027417">
    <property type="entry name" value="P-loop_NTPase"/>
</dbReference>
<feature type="domain" description="R13L1/DRL21-like LRR repeat region" evidence="10">
    <location>
        <begin position="736"/>
        <end position="862"/>
    </location>
</feature>
<accession>A0A9R1WUH0</accession>
<dbReference type="Pfam" id="PF25019">
    <property type="entry name" value="LRR_R13L1-DRL21"/>
    <property type="match status" value="1"/>
</dbReference>
<dbReference type="GO" id="GO:0005524">
    <property type="term" value="F:ATP binding"/>
    <property type="evidence" value="ECO:0007669"/>
    <property type="project" value="UniProtKB-KW"/>
</dbReference>
<dbReference type="InterPro" id="IPR041118">
    <property type="entry name" value="Rx_N"/>
</dbReference>
<dbReference type="GO" id="GO:0051607">
    <property type="term" value="P:defense response to virus"/>
    <property type="evidence" value="ECO:0007669"/>
    <property type="project" value="UniProtKB-ARBA"/>
</dbReference>
<keyword evidence="12" id="KW-1185">Reference proteome</keyword>
<dbReference type="Proteomes" id="UP000235145">
    <property type="component" value="Unassembled WGS sequence"/>
</dbReference>
<dbReference type="GO" id="GO:0043531">
    <property type="term" value="F:ADP binding"/>
    <property type="evidence" value="ECO:0007669"/>
    <property type="project" value="InterPro"/>
</dbReference>
<comment type="caution">
    <text evidence="11">The sequence shown here is derived from an EMBL/GenBank/DDBJ whole genome shotgun (WGS) entry which is preliminary data.</text>
</comment>
<dbReference type="PANTHER" id="PTHR36766">
    <property type="entry name" value="PLANT BROAD-SPECTRUM MILDEW RESISTANCE PROTEIN RPW8"/>
    <property type="match status" value="1"/>
</dbReference>
<dbReference type="Pfam" id="PF23559">
    <property type="entry name" value="WHD_DRP"/>
    <property type="match status" value="1"/>
</dbReference>
<evidence type="ECO:0000259" key="9">
    <source>
        <dbReference type="Pfam" id="PF23559"/>
    </source>
</evidence>
<dbReference type="InterPro" id="IPR002182">
    <property type="entry name" value="NB-ARC"/>
</dbReference>
<feature type="domain" description="Disease resistance protein winged helix" evidence="9">
    <location>
        <begin position="474"/>
        <end position="541"/>
    </location>
</feature>
<gene>
    <name evidence="11" type="ORF">LSAT_V11C100040130</name>
</gene>
<sequence>MGSTTNILSAHHFLSSANSNLLKSKPSSKKPNLSFLQIPMAEIVVSAVITVLCEKLISGDIKLARSEGIDSQLNKWKKNLPMIQAVLADATEKQIKERAVQLWVNDLHHLAYDIDDVLDDLATEALRRKLNQETQASTSTSKVLKLVPKCCTNFSPRNIMYGQQMSSKLEKITIKLRDLVDQKNDLGLNVNVERSNITERRLEQTSLVDESKIMGREGDKEKLLGKLLGNEGCDQNVSVVSIVGMGGIGKTTLAKVLYNEQKVKDHFEVRAWVCVSEECDVFKISKAIFQAVTGQNKDFANLDLLHVALKEELSKKRFLLVLDDVWNEDDSKWEQIQSPLLVGAPRSRIIVTTRSTRVASVMDSQQTYPLGVLSNEDALSLFAQHALGEKNFDKHPTLKLFGEGMVQKCGRLPLALTALGRVLKGNRNGDKWEELLKSEIWDIDDGNKILPALKLSYYHLPPHLKQLFAYCSLIPKDYEFDKNKLVLLWAAEGFLSQSKGNKSMENLGHEYFEELKSRSFFQQSTYDDLEYTMHDLMNDLATSVAGEFSFRLDGEVDVSDMNETSDKFRHLSLVGQGSGSYRKFIELQRAKYLRTFLVMSDGWEDGSLDKVLLELQFLRVLSVVGLDDMYGDSEIIRKVPESIGNLKHLRYLNFSYTGITCLPEEVSELYNLQTLLVHDCFELSSLPKNFAKLINLRHLDISNTPKLNKMPLGIGGLMSLQTLTKVIIEEGNGFKISDLKGLSDLQGRLSIKGLDTVKNPIEAKVANLHQKKGLDVLEMEWSDVFDDSRNKMIEYEVLKELRPHPKLKKLKIFNNNGMGFPTWVGDPSFDQLTKLTLRGCRSTHLPTLGCLGCLKKLIVESMNEVQTVGFEFLAPANSNPCIAFPSLQVLKFDDMKGWQRWSINSGDGHGAPRSFPCLHEIRIANCSELAEVSIGLIPSLRVLYIEECSEAVLRSMVGLSSSLVELKMLNVKGLTQLHGEYLMHLRPLEHLYIENCDELRYLWERESEACKSLVSLQKLEVTNCKNLVSSAEKEANIGISMESLKSVKFYNCETLDSYNCPNSVENLMIGDCDSVTSLTFSAVQEHPSPLTELIVGDCDNIQLQPKPIPAKDFSLSRLTYLKISYCKNLKSFPHQHFQSFASLEELEIHQCPSMDYSFPCGVWPPNLTKLTIGGLNKPMSEWGPQSFPTSLVDLCLFGKNSGVVSFAVADDVRNTCTTPSSSSTFLLPPSLVSLALFGFMDVESFSEVLQHLPSLKRLEIYNCPKLGDLKTIYNPSNVTIGARWTKAVYMMSLRQIS</sequence>
<dbReference type="EMBL" id="NBSK02000001">
    <property type="protein sequence ID" value="KAJ0228608.1"/>
    <property type="molecule type" value="Genomic_DNA"/>
</dbReference>
<evidence type="ECO:0000256" key="3">
    <source>
        <dbReference type="ARBA" id="ARBA00022737"/>
    </source>
</evidence>
<evidence type="ECO:0000256" key="4">
    <source>
        <dbReference type="ARBA" id="ARBA00022741"/>
    </source>
</evidence>
<comment type="similarity">
    <text evidence="1">Belongs to the disease resistance NB-LRR family.</text>
</comment>
<dbReference type="Pfam" id="PF18052">
    <property type="entry name" value="Rx_N"/>
    <property type="match status" value="1"/>
</dbReference>
<dbReference type="Gene3D" id="1.10.8.430">
    <property type="entry name" value="Helical domain of apoptotic protease-activating factors"/>
    <property type="match status" value="1"/>
</dbReference>
<evidence type="ECO:0000256" key="2">
    <source>
        <dbReference type="ARBA" id="ARBA00022614"/>
    </source>
</evidence>
<evidence type="ECO:0000256" key="6">
    <source>
        <dbReference type="ARBA" id="ARBA00022840"/>
    </source>
</evidence>
<dbReference type="SUPFAM" id="SSF52047">
    <property type="entry name" value="RNI-like"/>
    <property type="match status" value="1"/>
</dbReference>
<evidence type="ECO:0000259" key="8">
    <source>
        <dbReference type="Pfam" id="PF18052"/>
    </source>
</evidence>
<keyword evidence="4" id="KW-0547">Nucleotide-binding</keyword>
<dbReference type="InterPro" id="IPR042197">
    <property type="entry name" value="Apaf_helical"/>
</dbReference>
<protein>
    <recommendedName>
        <fullName evidence="13">NB-ARC domain-containing protein</fullName>
    </recommendedName>
</protein>
<dbReference type="Gene3D" id="3.80.10.10">
    <property type="entry name" value="Ribonuclease Inhibitor"/>
    <property type="match status" value="2"/>
</dbReference>
<organism evidence="11 12">
    <name type="scientific">Lactuca sativa</name>
    <name type="common">Garden lettuce</name>
    <dbReference type="NCBI Taxonomy" id="4236"/>
    <lineage>
        <taxon>Eukaryota</taxon>
        <taxon>Viridiplantae</taxon>
        <taxon>Streptophyta</taxon>
        <taxon>Embryophyta</taxon>
        <taxon>Tracheophyta</taxon>
        <taxon>Spermatophyta</taxon>
        <taxon>Magnoliopsida</taxon>
        <taxon>eudicotyledons</taxon>
        <taxon>Gunneridae</taxon>
        <taxon>Pentapetalae</taxon>
        <taxon>asterids</taxon>
        <taxon>campanulids</taxon>
        <taxon>Asterales</taxon>
        <taxon>Asteraceae</taxon>
        <taxon>Cichorioideae</taxon>
        <taxon>Cichorieae</taxon>
        <taxon>Lactucinae</taxon>
        <taxon>Lactuca</taxon>
    </lineage>
</organism>
<dbReference type="Gene3D" id="1.20.5.4130">
    <property type="match status" value="1"/>
</dbReference>
<dbReference type="SUPFAM" id="SSF52540">
    <property type="entry name" value="P-loop containing nucleoside triphosphate hydrolases"/>
    <property type="match status" value="1"/>
</dbReference>
<keyword evidence="6" id="KW-0067">ATP-binding</keyword>
<feature type="domain" description="Disease resistance N-terminal" evidence="8">
    <location>
        <begin position="44"/>
        <end position="135"/>
    </location>
</feature>
<proteinExistence type="inferred from homology"/>